<dbReference type="InterPro" id="IPR043129">
    <property type="entry name" value="ATPase_NBD"/>
</dbReference>
<evidence type="ECO:0000256" key="4">
    <source>
        <dbReference type="ARBA" id="ARBA00022490"/>
    </source>
</evidence>
<dbReference type="EMBL" id="BMAT01000025">
    <property type="protein sequence ID" value="GFR57773.1"/>
    <property type="molecule type" value="Genomic_DNA"/>
</dbReference>
<evidence type="ECO:0000313" key="10">
    <source>
        <dbReference type="Proteomes" id="UP000762676"/>
    </source>
</evidence>
<organism evidence="9 10">
    <name type="scientific">Elysia marginata</name>
    <dbReference type="NCBI Taxonomy" id="1093978"/>
    <lineage>
        <taxon>Eukaryota</taxon>
        <taxon>Metazoa</taxon>
        <taxon>Spiralia</taxon>
        <taxon>Lophotrochozoa</taxon>
        <taxon>Mollusca</taxon>
        <taxon>Gastropoda</taxon>
        <taxon>Heterobranchia</taxon>
        <taxon>Euthyneura</taxon>
        <taxon>Panpulmonata</taxon>
        <taxon>Sacoglossa</taxon>
        <taxon>Placobranchoidea</taxon>
        <taxon>Plakobranchidae</taxon>
        <taxon>Elysia</taxon>
    </lineage>
</organism>
<dbReference type="Pfam" id="PF00022">
    <property type="entry name" value="Actin"/>
    <property type="match status" value="1"/>
</dbReference>
<dbReference type="GO" id="GO:0005856">
    <property type="term" value="C:cytoskeleton"/>
    <property type="evidence" value="ECO:0007669"/>
    <property type="project" value="UniProtKB-SubCell"/>
</dbReference>
<accession>A0AAV4E9V1</accession>
<dbReference type="InterPro" id="IPR004000">
    <property type="entry name" value="Actin"/>
</dbReference>
<evidence type="ECO:0000256" key="7">
    <source>
        <dbReference type="ARBA" id="ARBA00023212"/>
    </source>
</evidence>
<name>A0AAV4E9V1_9GAST</name>
<dbReference type="InterPro" id="IPR004001">
    <property type="entry name" value="Actin_CS"/>
</dbReference>
<gene>
    <name evidence="9" type="ORF">ElyMa_000010200</name>
</gene>
<keyword evidence="5" id="KW-0547">Nucleotide-binding</keyword>
<protein>
    <recommendedName>
        <fullName evidence="3">Actin, cytoplasmic</fullName>
    </recommendedName>
</protein>
<dbReference type="Gene3D" id="3.90.640.10">
    <property type="entry name" value="Actin, Chain A, domain 4"/>
    <property type="match status" value="1"/>
</dbReference>
<evidence type="ECO:0000313" key="9">
    <source>
        <dbReference type="EMBL" id="GFR57773.1"/>
    </source>
</evidence>
<dbReference type="Gene3D" id="3.30.420.40">
    <property type="match status" value="2"/>
</dbReference>
<dbReference type="FunFam" id="3.30.420.40:FF:000058">
    <property type="entry name" value="Putative actin-related protein 5"/>
    <property type="match status" value="1"/>
</dbReference>
<keyword evidence="7" id="KW-0206">Cytoskeleton</keyword>
<evidence type="ECO:0000256" key="2">
    <source>
        <dbReference type="ARBA" id="ARBA00004245"/>
    </source>
</evidence>
<evidence type="ECO:0000256" key="5">
    <source>
        <dbReference type="ARBA" id="ARBA00022741"/>
    </source>
</evidence>
<comment type="caution">
    <text evidence="9">The sequence shown here is derived from an EMBL/GenBank/DDBJ whole genome shotgun (WGS) entry which is preliminary data.</text>
</comment>
<reference evidence="9 10" key="1">
    <citation type="journal article" date="2021" name="Elife">
        <title>Chloroplast acquisition without the gene transfer in kleptoplastic sea slugs, Plakobranchus ocellatus.</title>
        <authorList>
            <person name="Maeda T."/>
            <person name="Takahashi S."/>
            <person name="Yoshida T."/>
            <person name="Shimamura S."/>
            <person name="Takaki Y."/>
            <person name="Nagai Y."/>
            <person name="Toyoda A."/>
            <person name="Suzuki Y."/>
            <person name="Arimoto A."/>
            <person name="Ishii H."/>
            <person name="Satoh N."/>
            <person name="Nishiyama T."/>
            <person name="Hasebe M."/>
            <person name="Maruyama T."/>
            <person name="Minagawa J."/>
            <person name="Obokata J."/>
            <person name="Shigenobu S."/>
        </authorList>
    </citation>
    <scope>NUCLEOTIDE SEQUENCE [LARGE SCALE GENOMIC DNA]</scope>
</reference>
<keyword evidence="10" id="KW-1185">Reference proteome</keyword>
<dbReference type="SMART" id="SM00268">
    <property type="entry name" value="ACTIN"/>
    <property type="match status" value="1"/>
</dbReference>
<evidence type="ECO:0000256" key="3">
    <source>
        <dbReference type="ARBA" id="ARBA00020098"/>
    </source>
</evidence>
<comment type="subcellular location">
    <subcellularLocation>
        <location evidence="2">Cytoplasm</location>
        <location evidence="2">Cytoskeleton</location>
    </subcellularLocation>
</comment>
<keyword evidence="4" id="KW-0963">Cytoplasm</keyword>
<dbReference type="AlphaFoldDB" id="A0AAV4E9V1"/>
<evidence type="ECO:0000256" key="6">
    <source>
        <dbReference type="ARBA" id="ARBA00022840"/>
    </source>
</evidence>
<comment type="similarity">
    <text evidence="8">Belongs to the actin family.</text>
</comment>
<evidence type="ECO:0000256" key="8">
    <source>
        <dbReference type="RuleBase" id="RU000487"/>
    </source>
</evidence>
<sequence length="372" mass="41516">MADLIVEVETPLVLDVGSSLSRAGFAGVTTPKATFPSVVGRNRNKDSKDVYVGEEAQSKRDMLSVKYPVEWGIVTNWDDMEQILHHIFYKELRVAPEEHPVLLAEAPCNPKCNREKMTQIMFEAFNTPGMYAAAHPVLSLYACGLTTGFVLENGDGAAHTVPIYEGYALPHAILKLGYSGRDFTDYLMKMLIEKGYSFTTRADRDIARDIKEKLCYVAVDFNQEMQTALASPFSLEERYTLPGGHVITIGSERFRCPEALFKPSLMNIEMPGIHETIVMSVNKCDLDIQKDMYANVILSGGTSLFPGLADRLLQEIKAEKPDTSKVQIKTASRTSAWDGGSILASLSSFQEQWISKEEYDEYGPTIVHRKCF</sequence>
<dbReference type="FunFam" id="3.30.420.40:FF:000148">
    <property type="entry name" value="Actin, alpha skeletal muscle"/>
    <property type="match status" value="1"/>
</dbReference>
<proteinExistence type="inferred from homology"/>
<comment type="function">
    <text evidence="1">Actins are highly conserved proteins that are involved in various types of cell motility and are ubiquitously expressed in all eukaryotic cells.</text>
</comment>
<dbReference type="Proteomes" id="UP000762676">
    <property type="component" value="Unassembled WGS sequence"/>
</dbReference>
<dbReference type="PROSITE" id="PS00406">
    <property type="entry name" value="ACTINS_1"/>
    <property type="match status" value="1"/>
</dbReference>
<dbReference type="PANTHER" id="PTHR11937">
    <property type="entry name" value="ACTIN"/>
    <property type="match status" value="1"/>
</dbReference>
<dbReference type="FunFam" id="3.90.640.10:FF:000047">
    <property type="entry name" value="Actin, alpha skeletal muscle"/>
    <property type="match status" value="1"/>
</dbReference>
<dbReference type="SUPFAM" id="SSF53067">
    <property type="entry name" value="Actin-like ATPase domain"/>
    <property type="match status" value="2"/>
</dbReference>
<evidence type="ECO:0000256" key="1">
    <source>
        <dbReference type="ARBA" id="ARBA00003520"/>
    </source>
</evidence>
<dbReference type="PROSITE" id="PS00432">
    <property type="entry name" value="ACTINS_2"/>
    <property type="match status" value="1"/>
</dbReference>
<dbReference type="PRINTS" id="PR00190">
    <property type="entry name" value="ACTIN"/>
</dbReference>
<dbReference type="GO" id="GO:0005524">
    <property type="term" value="F:ATP binding"/>
    <property type="evidence" value="ECO:0007669"/>
    <property type="project" value="UniProtKB-KW"/>
</dbReference>
<keyword evidence="6" id="KW-0067">ATP-binding</keyword>